<dbReference type="InterPro" id="IPR033138">
    <property type="entry name" value="Cu_oxidase_CS"/>
</dbReference>
<proteinExistence type="inferred from homology"/>
<evidence type="ECO:0000313" key="20">
    <source>
        <dbReference type="Proteomes" id="UP000694580"/>
    </source>
</evidence>
<evidence type="ECO:0000256" key="15">
    <source>
        <dbReference type="ARBA" id="ARBA00023180"/>
    </source>
</evidence>
<feature type="domain" description="Plastocyanin-like" evidence="17">
    <location>
        <begin position="271"/>
        <end position="369"/>
    </location>
</feature>
<keyword evidence="20" id="KW-1185">Reference proteome</keyword>
<evidence type="ECO:0000256" key="13">
    <source>
        <dbReference type="ARBA" id="ARBA00023136"/>
    </source>
</evidence>
<dbReference type="PROSITE" id="PS00080">
    <property type="entry name" value="MULTICOPPER_OXIDASE2"/>
    <property type="match status" value="1"/>
</dbReference>
<name>A0AAY4A7B6_9TELE</name>
<keyword evidence="15" id="KW-0325">Glycoprotein</keyword>
<reference evidence="19" key="3">
    <citation type="submission" date="2025-09" db="UniProtKB">
        <authorList>
            <consortium name="Ensembl"/>
        </authorList>
    </citation>
    <scope>IDENTIFICATION</scope>
</reference>
<keyword evidence="5" id="KW-0813">Transport</keyword>
<evidence type="ECO:0000256" key="2">
    <source>
        <dbReference type="ARBA" id="ARBA00004167"/>
    </source>
</evidence>
<keyword evidence="14" id="KW-1015">Disulfide bond</keyword>
<dbReference type="Ensembl" id="ENSDCDT00010005041.1">
    <property type="protein sequence ID" value="ENSDCDP00010004877.1"/>
    <property type="gene ID" value="ENSDCDG00010002156.1"/>
</dbReference>
<dbReference type="GO" id="GO:0005886">
    <property type="term" value="C:plasma membrane"/>
    <property type="evidence" value="ECO:0007669"/>
    <property type="project" value="TreeGrafter"/>
</dbReference>
<dbReference type="Pfam" id="PF07732">
    <property type="entry name" value="Cu-oxidase_3"/>
    <property type="match status" value="3"/>
</dbReference>
<organism evidence="19 20">
    <name type="scientific">Denticeps clupeoides</name>
    <name type="common">denticle herring</name>
    <dbReference type="NCBI Taxonomy" id="299321"/>
    <lineage>
        <taxon>Eukaryota</taxon>
        <taxon>Metazoa</taxon>
        <taxon>Chordata</taxon>
        <taxon>Craniata</taxon>
        <taxon>Vertebrata</taxon>
        <taxon>Euteleostomi</taxon>
        <taxon>Actinopterygii</taxon>
        <taxon>Neopterygii</taxon>
        <taxon>Teleostei</taxon>
        <taxon>Clupei</taxon>
        <taxon>Clupeiformes</taxon>
        <taxon>Denticipitoidei</taxon>
        <taxon>Denticipitidae</taxon>
        <taxon>Denticeps</taxon>
    </lineage>
</organism>
<keyword evidence="13" id="KW-0472">Membrane</keyword>
<comment type="cofactor">
    <cofactor evidence="1">
        <name>Cu cation</name>
        <dbReference type="ChEBI" id="CHEBI:23378"/>
    </cofactor>
</comment>
<dbReference type="InterPro" id="IPR045087">
    <property type="entry name" value="Cu-oxidase_fam"/>
</dbReference>
<dbReference type="GeneID" id="114792070"/>
<dbReference type="Proteomes" id="UP000694580">
    <property type="component" value="Chromosome 6"/>
</dbReference>
<dbReference type="GeneTree" id="ENSGT00940000158517"/>
<reference evidence="19" key="2">
    <citation type="submission" date="2025-08" db="UniProtKB">
        <authorList>
            <consortium name="Ensembl"/>
        </authorList>
    </citation>
    <scope>IDENTIFICATION</scope>
</reference>
<feature type="domain" description="Plastocyanin-like" evidence="18">
    <location>
        <begin position="441"/>
        <end position="565"/>
    </location>
</feature>
<feature type="domain" description="Plastocyanin-like" evidence="18">
    <location>
        <begin position="791"/>
        <end position="899"/>
    </location>
</feature>
<evidence type="ECO:0000256" key="11">
    <source>
        <dbReference type="ARBA" id="ARBA00023002"/>
    </source>
</evidence>
<keyword evidence="7" id="KW-0479">Metal-binding</keyword>
<dbReference type="InterPro" id="IPR008972">
    <property type="entry name" value="Cupredoxin"/>
</dbReference>
<dbReference type="FunFam" id="2.60.40.420:FF:000002">
    <property type="entry name" value="Hephaestin like 1"/>
    <property type="match status" value="2"/>
</dbReference>
<feature type="domain" description="Plastocyanin-like" evidence="17">
    <location>
        <begin position="958"/>
        <end position="1056"/>
    </location>
</feature>
<dbReference type="PANTHER" id="PTHR11709:SF233">
    <property type="entry name" value="FERROXIDASE HEPHL1"/>
    <property type="match status" value="1"/>
</dbReference>
<dbReference type="PROSITE" id="PS00079">
    <property type="entry name" value="MULTICOPPER_OXIDASE1"/>
    <property type="match status" value="3"/>
</dbReference>
<evidence type="ECO:0000256" key="9">
    <source>
        <dbReference type="ARBA" id="ARBA00022737"/>
    </source>
</evidence>
<dbReference type="GO" id="GO:0006826">
    <property type="term" value="P:iron ion transport"/>
    <property type="evidence" value="ECO:0007669"/>
    <property type="project" value="TreeGrafter"/>
</dbReference>
<evidence type="ECO:0000256" key="4">
    <source>
        <dbReference type="ARBA" id="ARBA00013107"/>
    </source>
</evidence>
<evidence type="ECO:0000256" key="12">
    <source>
        <dbReference type="ARBA" id="ARBA00023065"/>
    </source>
</evidence>
<dbReference type="RefSeq" id="XP_028838730.1">
    <property type="nucleotide sequence ID" value="XM_028982897.1"/>
</dbReference>
<keyword evidence="8 16" id="KW-0732">Signal</keyword>
<dbReference type="EC" id="1.16.3.1" evidence="4"/>
<dbReference type="Pfam" id="PF07731">
    <property type="entry name" value="Cu-oxidase_2"/>
    <property type="match status" value="2"/>
</dbReference>
<evidence type="ECO:0000256" key="7">
    <source>
        <dbReference type="ARBA" id="ARBA00022723"/>
    </source>
</evidence>
<dbReference type="InterPro" id="IPR011706">
    <property type="entry name" value="Cu-oxidase_C"/>
</dbReference>
<feature type="domain" description="Plastocyanin-like" evidence="18">
    <location>
        <begin position="98"/>
        <end position="204"/>
    </location>
</feature>
<dbReference type="AlphaFoldDB" id="A0AAY4A7B6"/>
<dbReference type="InterPro" id="IPR011707">
    <property type="entry name" value="Cu-oxidase-like_N"/>
</dbReference>
<evidence type="ECO:0000259" key="17">
    <source>
        <dbReference type="Pfam" id="PF07731"/>
    </source>
</evidence>
<keyword evidence="11" id="KW-0560">Oxidoreductase</keyword>
<dbReference type="CDD" id="cd04222">
    <property type="entry name" value="CuRO_1_ceruloplasmin"/>
    <property type="match status" value="1"/>
</dbReference>
<comment type="subcellular location">
    <subcellularLocation>
        <location evidence="2">Membrane</location>
        <topology evidence="2">Single-pass membrane protein</topology>
    </subcellularLocation>
</comment>
<evidence type="ECO:0000256" key="5">
    <source>
        <dbReference type="ARBA" id="ARBA00022448"/>
    </source>
</evidence>
<evidence type="ECO:0000256" key="1">
    <source>
        <dbReference type="ARBA" id="ARBA00001935"/>
    </source>
</evidence>
<feature type="signal peptide" evidence="16">
    <location>
        <begin position="1"/>
        <end position="23"/>
    </location>
</feature>
<dbReference type="GO" id="GO:0004322">
    <property type="term" value="F:ferroxidase activity"/>
    <property type="evidence" value="ECO:0007669"/>
    <property type="project" value="UniProtKB-EC"/>
</dbReference>
<dbReference type="InterPro" id="IPR002355">
    <property type="entry name" value="Cu_oxidase_Cu_BS"/>
</dbReference>
<feature type="chain" id="PRO_5044276050" description="ferroxidase" evidence="16">
    <location>
        <begin position="24"/>
        <end position="1093"/>
    </location>
</feature>
<sequence>MRSRGGTWIWILAVGAGLRLVEGLNRTYCIGVREVVWDYAPSGTNLVSGRPVTTDEHASVFLSQGPHRIGRRYKKVVYLQYTDESYTKEIAKPSWLGFLGPVLKAEVGDSIIIHLKNFASRPYSLHPHGVFYDKLSEGAFYPDKTSERLKLDDAVPPGGTHTYTWTVKPEYAPTKGDANCLTWIYHSHGDAPRDIYSGLIGALLTCKKGTLQQVPGSYSTDLRRTDVDKDFILMFSVIDENQSWYQEENIQSYCTDPAGVDPNDPDFKESNKMHVINGYMFGNLPGIELCLNRTVAWHLFGMGSEVDVHSVHFHGQTLLDRGHRVDVLSLFAASFITANMVPMNTGTWLLACQVNDHLIAGMEALFQVSSCGVRNVSGSAAPPQVRQYFIAAEKVLWNYTPSGLDVSNNVSLTKNGSQSELYFGKSGGRLGGKYWKVQYVAYTDDTFTQKKKRTGAEVHLGILGPVMKMEVGDILQVSFLNKANRNYSIQAHGLQYKKQYEGATYQDGNVKKGSQVPPGEKFVYRWQVTDGPSVNDPPCLSYLYYSSSEAEKDTNSGLFGPLLVCRRGTLNTEMETEREFFLLFSVLDENLSWYLNDNIKTYGNKESDVNNEDFQMSNKMHAVNGFMYGNLPGLDMCKGDRVVWHLLGLGTEVDIHGIYFEGNTFQLEGLTRDTLTVFPHTMATVTMQPDSAGVFEVNCRVFDHYSSGMRHQYSVRKCEAERKPQTSFAKVVQYFISAEELEWDFSPSRAWELEKHNTTAENSQGNIYVGKGENRIGSKYKKVVYREYTDATFSTRKARPSVEKHLEIMGPIIRAEVGEKILVTFKNQASRPYSVHAHSVQTNNMHKAAQPGEIMLYEWNVPERSGPGDSDPNCIPFTYYSDVELEKDIISGLVGPLVICRKGVLNIARRRNDVDREFALLFLIFDENKSWYLKDNVRNYLNNVYVPDDGFVESNRMHGINGKVYGNLQSLVMMEGETVVWYLLGLGNEIDIHTVHFHGETFIYKMKQAHRADVYELFPGTFQAVEMVVRNPGTWLMHCHLADHIHAGMETTYTIKRNADEFFSDAAPALLGLCRDFISSLVISLGLLLSLSL</sequence>
<dbReference type="SUPFAM" id="SSF49503">
    <property type="entry name" value="Cupredoxins"/>
    <property type="match status" value="6"/>
</dbReference>
<keyword evidence="12" id="KW-0406">Ion transport</keyword>
<evidence type="ECO:0000256" key="10">
    <source>
        <dbReference type="ARBA" id="ARBA00022989"/>
    </source>
</evidence>
<dbReference type="GO" id="GO:0005507">
    <property type="term" value="F:copper ion binding"/>
    <property type="evidence" value="ECO:0007669"/>
    <property type="project" value="InterPro"/>
</dbReference>
<evidence type="ECO:0000256" key="16">
    <source>
        <dbReference type="SAM" id="SignalP"/>
    </source>
</evidence>
<comment type="similarity">
    <text evidence="3">Belongs to the multicopper oxidase family.</text>
</comment>
<gene>
    <name evidence="19" type="primary">LOC114792070</name>
</gene>
<evidence type="ECO:0000256" key="6">
    <source>
        <dbReference type="ARBA" id="ARBA00022692"/>
    </source>
</evidence>
<keyword evidence="9" id="KW-0677">Repeat</keyword>
<reference evidence="19 20" key="1">
    <citation type="submission" date="2020-06" db="EMBL/GenBank/DDBJ databases">
        <authorList>
            <consortium name="Wellcome Sanger Institute Data Sharing"/>
        </authorList>
    </citation>
    <scope>NUCLEOTIDE SEQUENCE [LARGE SCALE GENOMIC DNA]</scope>
</reference>
<evidence type="ECO:0000256" key="14">
    <source>
        <dbReference type="ARBA" id="ARBA00023157"/>
    </source>
</evidence>
<keyword evidence="10" id="KW-1133">Transmembrane helix</keyword>
<dbReference type="PANTHER" id="PTHR11709">
    <property type="entry name" value="MULTI-COPPER OXIDASE"/>
    <property type="match status" value="1"/>
</dbReference>
<accession>A0AAY4A7B6</accession>
<keyword evidence="6" id="KW-0812">Transmembrane</keyword>
<evidence type="ECO:0000313" key="19">
    <source>
        <dbReference type="Ensembl" id="ENSDCDP00010004877.1"/>
    </source>
</evidence>
<evidence type="ECO:0000256" key="8">
    <source>
        <dbReference type="ARBA" id="ARBA00022729"/>
    </source>
</evidence>
<evidence type="ECO:0000259" key="18">
    <source>
        <dbReference type="Pfam" id="PF07732"/>
    </source>
</evidence>
<evidence type="ECO:0000256" key="3">
    <source>
        <dbReference type="ARBA" id="ARBA00010609"/>
    </source>
</evidence>
<dbReference type="Gene3D" id="2.60.40.420">
    <property type="entry name" value="Cupredoxins - blue copper proteins"/>
    <property type="match status" value="4"/>
</dbReference>
<protein>
    <recommendedName>
        <fullName evidence="4">ferroxidase</fullName>
        <ecNumber evidence="4">1.16.3.1</ecNumber>
    </recommendedName>
</protein>
<dbReference type="FunFam" id="2.60.40.420:FF:000009">
    <property type="entry name" value="Ceruloplasmin"/>
    <property type="match status" value="1"/>
</dbReference>